<organism evidence="1 2">
    <name type="scientific">Hirschia litorea</name>
    <dbReference type="NCBI Taxonomy" id="1199156"/>
    <lineage>
        <taxon>Bacteria</taxon>
        <taxon>Pseudomonadati</taxon>
        <taxon>Pseudomonadota</taxon>
        <taxon>Alphaproteobacteria</taxon>
        <taxon>Hyphomonadales</taxon>
        <taxon>Hyphomonadaceae</taxon>
        <taxon>Hirschia</taxon>
    </lineage>
</organism>
<name>A0ABW2IQ40_9PROT</name>
<dbReference type="PANTHER" id="PTHR44156">
    <property type="entry name" value="SUPERNUMERARY LIMBS, ISOFORM B-RELATED"/>
    <property type="match status" value="1"/>
</dbReference>
<comment type="caution">
    <text evidence="1">The sequence shown here is derived from an EMBL/GenBank/DDBJ whole genome shotgun (WGS) entry which is preliminary data.</text>
</comment>
<proteinExistence type="predicted"/>
<dbReference type="InterPro" id="IPR036322">
    <property type="entry name" value="WD40_repeat_dom_sf"/>
</dbReference>
<dbReference type="InterPro" id="IPR015943">
    <property type="entry name" value="WD40/YVTN_repeat-like_dom_sf"/>
</dbReference>
<dbReference type="SUPFAM" id="SSF50998">
    <property type="entry name" value="Quinoprotein alcohol dehydrogenase-like"/>
    <property type="match status" value="1"/>
</dbReference>
<dbReference type="SUPFAM" id="SSF50978">
    <property type="entry name" value="WD40 repeat-like"/>
    <property type="match status" value="1"/>
</dbReference>
<gene>
    <name evidence="1" type="ORF">ACFQS8_15815</name>
</gene>
<dbReference type="InterPro" id="IPR001680">
    <property type="entry name" value="WD40_rpt"/>
</dbReference>
<evidence type="ECO:0000313" key="2">
    <source>
        <dbReference type="Proteomes" id="UP001596492"/>
    </source>
</evidence>
<dbReference type="InterPro" id="IPR053299">
    <property type="entry name" value="ASTRA_WD_repeat"/>
</dbReference>
<accession>A0ABW2IQ40</accession>
<dbReference type="EMBL" id="JBHTBR010000009">
    <property type="protein sequence ID" value="MFC7293089.1"/>
    <property type="molecule type" value="Genomic_DNA"/>
</dbReference>
<keyword evidence="2" id="KW-1185">Reference proteome</keyword>
<dbReference type="RefSeq" id="WP_382169193.1">
    <property type="nucleotide sequence ID" value="NZ_JBHTBR010000009.1"/>
</dbReference>
<dbReference type="SMART" id="SM00320">
    <property type="entry name" value="WD40"/>
    <property type="match status" value="2"/>
</dbReference>
<protein>
    <submittedName>
        <fullName evidence="1">Uncharacterized protein</fullName>
    </submittedName>
</protein>
<dbReference type="Gene3D" id="2.130.10.10">
    <property type="entry name" value="YVTN repeat-like/Quinoprotein amine dehydrogenase"/>
    <property type="match status" value="1"/>
</dbReference>
<dbReference type="Proteomes" id="UP001596492">
    <property type="component" value="Unassembled WGS sequence"/>
</dbReference>
<sequence>MSIELGNNLKMVWNWGNFLSEDTMPRIINTESNTLVCKLEGHTDYIRGAIVLSDGRLATWSNDLSARIWQLDGRCDLILRGHNSYTYTVLELEDNRLLTSDGKGTLFCWNLKTGDRQWRTPLPKGVDCFGGLDLCSQTHNRVLAKCYNSWVLYNLEKGDIIRVDTNAEGCHEAWKINEELALVHNQKQAELIAWSDGEKLAEFQLPGYKTKILPVGNDRIVVAHKPFLSDFPAKFMLFAITRKEGELIDECSISNDDILWMKHDVSSDTVTISLADYHQVHLSLSPFGIKNKTGSPGRLSAGFTSFAPELSIADPTTHLNVSRMHKQNGFITSLEGIYSADQVRASGLLDNGRLCVRHFWDWRIYRPDFKQYEPLSHDRMKVKYPDYIKKLEWQDIIRRDLHTRLAAYMAQRLDLPMSRIQTQIDTLKQTQNGKRVKFVACHDGTIAAWDVAEGNLWHIGEDLVINQLAVEDKELFLHGNLILSPKGIVHRLIDNRCVPIKTAKGKPLMFHPDYRGSFNRVRWCSGDRLVMRQGTGVAVSHPQTGEQIDFLDGGNDMSNWGFVELRNGTLITWTRLSLRSWSAKDYSPLVELQDPEDWGPGYEQVIAFGNRVGFYVGDYSSDHRIMIWDGETSLGVYGGHLDEIQFLQQIKPDTFLSLAGRNGANNFEAHLWQVPAND</sequence>
<evidence type="ECO:0000313" key="1">
    <source>
        <dbReference type="EMBL" id="MFC7293089.1"/>
    </source>
</evidence>
<reference evidence="2" key="1">
    <citation type="journal article" date="2019" name="Int. J. Syst. Evol. Microbiol.">
        <title>The Global Catalogue of Microorganisms (GCM) 10K type strain sequencing project: providing services to taxonomists for standard genome sequencing and annotation.</title>
        <authorList>
            <consortium name="The Broad Institute Genomics Platform"/>
            <consortium name="The Broad Institute Genome Sequencing Center for Infectious Disease"/>
            <person name="Wu L."/>
            <person name="Ma J."/>
        </authorList>
    </citation>
    <scope>NUCLEOTIDE SEQUENCE [LARGE SCALE GENOMIC DNA]</scope>
    <source>
        <strain evidence="2">CCUG 51308</strain>
    </source>
</reference>
<dbReference type="InterPro" id="IPR011047">
    <property type="entry name" value="Quinoprotein_ADH-like_sf"/>
</dbReference>